<dbReference type="Proteomes" id="UP000017559">
    <property type="component" value="Unassembled WGS sequence"/>
</dbReference>
<keyword evidence="2" id="KW-1133">Transmembrane helix</keyword>
<feature type="transmembrane region" description="Helical" evidence="2">
    <location>
        <begin position="148"/>
        <end position="166"/>
    </location>
</feature>
<feature type="transmembrane region" description="Helical" evidence="2">
    <location>
        <begin position="77"/>
        <end position="94"/>
    </location>
</feature>
<sequence>MMPTSLKNAQRTSFPFRSALLVCTSVMGIIVIVSQAVLYALNEKWFGELEELCSNSPSSCLNGDEEALHSEIREENIAAVVLVVWALLALVVIIKRPTEAQLPFTLLTLSSRPVFYVTRIIRTLSIRARFPDPGASLRLILPFEAVELVIWFLFLCGFTLYAYIALRSQIKLAFGTIWKPSVSAVCLFVVETVTRANIRNTCISLSFVVIALLVAIGLRVINGYYYRCRLVQSRTVLDEPRPSTRSLPSSHLPPSPLSTRSSMRGSNDPEMSRTSQESGLPSSSDRDTDTASIPAFRDFVSSESIQDELTIPSTDETQMAPAQDREMTALTVSPLASFTSASPPSFSSQPPCAFPSRASSFADDESFHSITTYQTLPSYHSRQGSFASAFVSLPSPVRAFPPSSFPIRALPALPHNQS</sequence>
<evidence type="ECO:0000313" key="4">
    <source>
        <dbReference type="Proteomes" id="UP000017559"/>
    </source>
</evidence>
<protein>
    <submittedName>
        <fullName evidence="3">Uncharacterized protein</fullName>
    </submittedName>
</protein>
<dbReference type="AlphaFoldDB" id="V2XKN5"/>
<evidence type="ECO:0000256" key="2">
    <source>
        <dbReference type="SAM" id="Phobius"/>
    </source>
</evidence>
<evidence type="ECO:0000313" key="3">
    <source>
        <dbReference type="EMBL" id="ESK94287.1"/>
    </source>
</evidence>
<feature type="transmembrane region" description="Helical" evidence="2">
    <location>
        <begin position="20"/>
        <end position="41"/>
    </location>
</feature>
<evidence type="ECO:0000256" key="1">
    <source>
        <dbReference type="SAM" id="MobiDB-lite"/>
    </source>
</evidence>
<dbReference type="EMBL" id="AWSO01000147">
    <property type="protein sequence ID" value="ESK94287.1"/>
    <property type="molecule type" value="Genomic_DNA"/>
</dbReference>
<accession>V2XKN5</accession>
<dbReference type="KEGG" id="mrr:Moror_8272"/>
<comment type="caution">
    <text evidence="3">The sequence shown here is derived from an EMBL/GenBank/DDBJ whole genome shotgun (WGS) entry which is preliminary data.</text>
</comment>
<gene>
    <name evidence="3" type="ORF">Moror_8272</name>
</gene>
<feature type="transmembrane region" description="Helical" evidence="2">
    <location>
        <begin position="202"/>
        <end position="226"/>
    </location>
</feature>
<keyword evidence="2" id="KW-0472">Membrane</keyword>
<name>V2XKN5_MONRO</name>
<feature type="compositionally biased region" description="Polar residues" evidence="1">
    <location>
        <begin position="272"/>
        <end position="283"/>
    </location>
</feature>
<keyword evidence="2" id="KW-0812">Transmembrane</keyword>
<proteinExistence type="predicted"/>
<keyword evidence="4" id="KW-1185">Reference proteome</keyword>
<reference evidence="3 4" key="1">
    <citation type="journal article" date="2014" name="BMC Genomics">
        <title>Genome and secretome analysis of the hemibiotrophic fungal pathogen, Moniliophthora roreri, which causes frosty pod rot disease of cacao: mechanisms of the biotrophic and necrotrophic phases.</title>
        <authorList>
            <person name="Meinhardt L.W."/>
            <person name="Costa G.G.L."/>
            <person name="Thomazella D.P.T."/>
            <person name="Teixeira P.J.P.L."/>
            <person name="Carazzolle M.F."/>
            <person name="Schuster S.C."/>
            <person name="Carlson J.E."/>
            <person name="Guiltinan M.J."/>
            <person name="Mieczkowski P."/>
            <person name="Farmer A."/>
            <person name="Ramaraj T."/>
            <person name="Crozier J."/>
            <person name="Davis R.E."/>
            <person name="Shao J."/>
            <person name="Melnick R.L."/>
            <person name="Pereira G.A.G."/>
            <person name="Bailey B.A."/>
        </authorList>
    </citation>
    <scope>NUCLEOTIDE SEQUENCE [LARGE SCALE GENOMIC DNA]</scope>
    <source>
        <strain evidence="3 4">MCA 2997</strain>
    </source>
</reference>
<organism evidence="3 4">
    <name type="scientific">Moniliophthora roreri (strain MCA 2997)</name>
    <name type="common">Cocoa frosty pod rot fungus</name>
    <name type="synonym">Crinipellis roreri</name>
    <dbReference type="NCBI Taxonomy" id="1381753"/>
    <lineage>
        <taxon>Eukaryota</taxon>
        <taxon>Fungi</taxon>
        <taxon>Dikarya</taxon>
        <taxon>Basidiomycota</taxon>
        <taxon>Agaricomycotina</taxon>
        <taxon>Agaricomycetes</taxon>
        <taxon>Agaricomycetidae</taxon>
        <taxon>Agaricales</taxon>
        <taxon>Marasmiineae</taxon>
        <taxon>Marasmiaceae</taxon>
        <taxon>Moniliophthora</taxon>
    </lineage>
</organism>
<dbReference type="HOGENOM" id="CLU_657362_0_0_1"/>
<feature type="region of interest" description="Disordered" evidence="1">
    <location>
        <begin position="239"/>
        <end position="289"/>
    </location>
</feature>